<feature type="non-terminal residue" evidence="1">
    <location>
        <position position="53"/>
    </location>
</feature>
<organism evidence="1 2">
    <name type="scientific">Nesidiocoris tenuis</name>
    <dbReference type="NCBI Taxonomy" id="355587"/>
    <lineage>
        <taxon>Eukaryota</taxon>
        <taxon>Metazoa</taxon>
        <taxon>Ecdysozoa</taxon>
        <taxon>Arthropoda</taxon>
        <taxon>Hexapoda</taxon>
        <taxon>Insecta</taxon>
        <taxon>Pterygota</taxon>
        <taxon>Neoptera</taxon>
        <taxon>Paraneoptera</taxon>
        <taxon>Hemiptera</taxon>
        <taxon>Heteroptera</taxon>
        <taxon>Panheteroptera</taxon>
        <taxon>Cimicomorpha</taxon>
        <taxon>Miridae</taxon>
        <taxon>Dicyphina</taxon>
        <taxon>Nesidiocoris</taxon>
    </lineage>
</organism>
<sequence>MTCKRSCHYLPALAIEASERSEQQLPLRCVPDKIGQKKRVKLSSNYGERGKIN</sequence>
<dbReference type="EMBL" id="CADCXU010027692">
    <property type="protein sequence ID" value="CAB0014318.1"/>
    <property type="molecule type" value="Genomic_DNA"/>
</dbReference>
<dbReference type="Proteomes" id="UP000479000">
    <property type="component" value="Unassembled WGS sequence"/>
</dbReference>
<dbReference type="AlphaFoldDB" id="A0A6H5HDX5"/>
<gene>
    <name evidence="1" type="ORF">NTEN_LOCUS18755</name>
</gene>
<accession>A0A6H5HDX5</accession>
<name>A0A6H5HDX5_9HEMI</name>
<proteinExistence type="predicted"/>
<protein>
    <submittedName>
        <fullName evidence="1">Uncharacterized protein</fullName>
    </submittedName>
</protein>
<reference evidence="1 2" key="1">
    <citation type="submission" date="2020-02" db="EMBL/GenBank/DDBJ databases">
        <authorList>
            <person name="Ferguson B K."/>
        </authorList>
    </citation>
    <scope>NUCLEOTIDE SEQUENCE [LARGE SCALE GENOMIC DNA]</scope>
</reference>
<keyword evidence="2" id="KW-1185">Reference proteome</keyword>
<evidence type="ECO:0000313" key="2">
    <source>
        <dbReference type="Proteomes" id="UP000479000"/>
    </source>
</evidence>
<evidence type="ECO:0000313" key="1">
    <source>
        <dbReference type="EMBL" id="CAB0014318.1"/>
    </source>
</evidence>